<evidence type="ECO:0000313" key="3">
    <source>
        <dbReference type="Proteomes" id="UP001501251"/>
    </source>
</evidence>
<evidence type="ECO:0000313" key="2">
    <source>
        <dbReference type="EMBL" id="GAA4180498.1"/>
    </source>
</evidence>
<reference evidence="3" key="1">
    <citation type="journal article" date="2019" name="Int. J. Syst. Evol. Microbiol.">
        <title>The Global Catalogue of Microorganisms (GCM) 10K type strain sequencing project: providing services to taxonomists for standard genome sequencing and annotation.</title>
        <authorList>
            <consortium name="The Broad Institute Genomics Platform"/>
            <consortium name="The Broad Institute Genome Sequencing Center for Infectious Disease"/>
            <person name="Wu L."/>
            <person name="Ma J."/>
        </authorList>
    </citation>
    <scope>NUCLEOTIDE SEQUENCE [LARGE SCALE GENOMIC DNA]</scope>
    <source>
        <strain evidence="3">JCM 17388</strain>
    </source>
</reference>
<dbReference type="Gene3D" id="3.50.50.60">
    <property type="entry name" value="FAD/NAD(P)-binding domain"/>
    <property type="match status" value="1"/>
</dbReference>
<protein>
    <submittedName>
        <fullName evidence="2">FAD-dependent monooxygenase</fullName>
    </submittedName>
</protein>
<gene>
    <name evidence="2" type="ORF">GCM10022252_03480</name>
</gene>
<dbReference type="RefSeq" id="WP_344914255.1">
    <property type="nucleotide sequence ID" value="NZ_BAABAQ010000001.1"/>
</dbReference>
<dbReference type="PRINTS" id="PR00420">
    <property type="entry name" value="RNGMNOXGNASE"/>
</dbReference>
<keyword evidence="3" id="KW-1185">Reference proteome</keyword>
<name>A0ABP8A9W5_9ACTN</name>
<dbReference type="InterPro" id="IPR051704">
    <property type="entry name" value="FAD_aromatic-hydroxylase"/>
</dbReference>
<evidence type="ECO:0000259" key="1">
    <source>
        <dbReference type="Pfam" id="PF01494"/>
    </source>
</evidence>
<comment type="caution">
    <text evidence="2">The sequence shown here is derived from an EMBL/GenBank/DDBJ whole genome shotgun (WGS) entry which is preliminary data.</text>
</comment>
<keyword evidence="2" id="KW-0560">Oxidoreductase</keyword>
<accession>A0ABP8A9W5</accession>
<dbReference type="InterPro" id="IPR002938">
    <property type="entry name" value="FAD-bd"/>
</dbReference>
<dbReference type="GO" id="GO:0004497">
    <property type="term" value="F:monooxygenase activity"/>
    <property type="evidence" value="ECO:0007669"/>
    <property type="project" value="UniProtKB-KW"/>
</dbReference>
<proteinExistence type="predicted"/>
<dbReference type="Proteomes" id="UP001501251">
    <property type="component" value="Unassembled WGS sequence"/>
</dbReference>
<organism evidence="2 3">
    <name type="scientific">Streptosporangium oxazolinicum</name>
    <dbReference type="NCBI Taxonomy" id="909287"/>
    <lineage>
        <taxon>Bacteria</taxon>
        <taxon>Bacillati</taxon>
        <taxon>Actinomycetota</taxon>
        <taxon>Actinomycetes</taxon>
        <taxon>Streptosporangiales</taxon>
        <taxon>Streptosporangiaceae</taxon>
        <taxon>Streptosporangium</taxon>
    </lineage>
</organism>
<dbReference type="PANTHER" id="PTHR46865:SF2">
    <property type="entry name" value="MONOOXYGENASE"/>
    <property type="match status" value="1"/>
</dbReference>
<dbReference type="EMBL" id="BAABAQ010000001">
    <property type="protein sequence ID" value="GAA4180498.1"/>
    <property type="molecule type" value="Genomic_DNA"/>
</dbReference>
<dbReference type="SUPFAM" id="SSF51905">
    <property type="entry name" value="FAD/NAD(P)-binding domain"/>
    <property type="match status" value="1"/>
</dbReference>
<dbReference type="Pfam" id="PF01494">
    <property type="entry name" value="FAD_binding_3"/>
    <property type="match status" value="1"/>
</dbReference>
<feature type="domain" description="FAD-binding" evidence="1">
    <location>
        <begin position="3"/>
        <end position="319"/>
    </location>
</feature>
<keyword evidence="2" id="KW-0503">Monooxygenase</keyword>
<dbReference type="InterPro" id="IPR036188">
    <property type="entry name" value="FAD/NAD-bd_sf"/>
</dbReference>
<dbReference type="Gene3D" id="3.30.9.10">
    <property type="entry name" value="D-Amino Acid Oxidase, subunit A, domain 2"/>
    <property type="match status" value="1"/>
</dbReference>
<dbReference type="PANTHER" id="PTHR46865">
    <property type="entry name" value="OXIDOREDUCTASE-RELATED"/>
    <property type="match status" value="1"/>
</dbReference>
<sequence>MRILVSGASVAGPVLAYWLDHHGFEVTVVERAPALRKTGGHAVDLFRPAVKIVERMGLLPAIEERRTGTRLLTLVGAGSGRPVRVDVDRLAVAFSDRHVEVMRDDLSEIFHRAARDRVEYVFGDSIVSLREDAGGIDVTFETGAPRRFDLVIGADGVHSNVRGLAFGEEPRFAEFVGAYLGVFSLPDYRDLDAEMLAYGDVGRMAAFYSAAHLDEARAILLFRGEELDYHHRDVPRQKRLLREAFSGAGWEVPRLLDEMDASSAFYFDSITQIRMDSWSRGRISLVGDAGYSPGAAVGGGTSLAVVGAYILAGELAAAGGDHERAFRAYESELGEYVRHSWRLGRSMAKTLVPDSRFQLWATLWGTRLLARLPCGVIRALAGLRRTDARPHDAIELKDYSGGEPVGRERA</sequence>